<protein>
    <submittedName>
        <fullName evidence="3">CAAX amino terminal protease family</fullName>
    </submittedName>
</protein>
<feature type="transmembrane region" description="Helical" evidence="1">
    <location>
        <begin position="47"/>
        <end position="68"/>
    </location>
</feature>
<dbReference type="AlphaFoldDB" id="R4JYY4"/>
<evidence type="ECO:0000256" key="1">
    <source>
        <dbReference type="SAM" id="Phobius"/>
    </source>
</evidence>
<dbReference type="GO" id="GO:0004175">
    <property type="term" value="F:endopeptidase activity"/>
    <property type="evidence" value="ECO:0007669"/>
    <property type="project" value="UniProtKB-ARBA"/>
</dbReference>
<dbReference type="GO" id="GO:0006508">
    <property type="term" value="P:proteolysis"/>
    <property type="evidence" value="ECO:0007669"/>
    <property type="project" value="UniProtKB-KW"/>
</dbReference>
<dbReference type="Proteomes" id="UP000013523">
    <property type="component" value="Chromosome"/>
</dbReference>
<keyword evidence="4" id="KW-1185">Reference proteome</keyword>
<feature type="domain" description="CAAX prenyl protease 2/Lysostaphin resistance protein A-like" evidence="2">
    <location>
        <begin position="78"/>
        <end position="172"/>
    </location>
</feature>
<evidence type="ECO:0000313" key="3">
    <source>
        <dbReference type="EMBL" id="AGK96012.1"/>
    </source>
</evidence>
<dbReference type="EMBL" id="CP003261">
    <property type="protein sequence ID" value="AGK96012.1"/>
    <property type="molecule type" value="Genomic_DNA"/>
</dbReference>
<evidence type="ECO:0000313" key="4">
    <source>
        <dbReference type="Proteomes" id="UP000013523"/>
    </source>
</evidence>
<name>R4JYY4_CLOPA</name>
<dbReference type="KEGG" id="cpas:Clopa_1001"/>
<keyword evidence="1" id="KW-0472">Membrane</keyword>
<keyword evidence="3" id="KW-0645">Protease</keyword>
<proteinExistence type="predicted"/>
<evidence type="ECO:0000259" key="2">
    <source>
        <dbReference type="Pfam" id="PF02517"/>
    </source>
</evidence>
<dbReference type="GO" id="GO:0080120">
    <property type="term" value="P:CAAX-box protein maturation"/>
    <property type="evidence" value="ECO:0007669"/>
    <property type="project" value="UniProtKB-ARBA"/>
</dbReference>
<dbReference type="RefSeq" id="WP_015614336.1">
    <property type="nucleotide sequence ID" value="NC_021182.1"/>
</dbReference>
<dbReference type="eggNOG" id="COG1266">
    <property type="taxonomic scope" value="Bacteria"/>
</dbReference>
<organism evidence="3 4">
    <name type="scientific">Clostridium pasteurianum BC1</name>
    <dbReference type="NCBI Taxonomy" id="86416"/>
    <lineage>
        <taxon>Bacteria</taxon>
        <taxon>Bacillati</taxon>
        <taxon>Bacillota</taxon>
        <taxon>Clostridia</taxon>
        <taxon>Eubacteriales</taxon>
        <taxon>Clostridiaceae</taxon>
        <taxon>Clostridium</taxon>
    </lineage>
</organism>
<feature type="transmembrane region" description="Helical" evidence="1">
    <location>
        <begin position="160"/>
        <end position="178"/>
    </location>
</feature>
<accession>R4JYY4</accession>
<dbReference type="Pfam" id="PF02517">
    <property type="entry name" value="Rce1-like"/>
    <property type="match status" value="1"/>
</dbReference>
<dbReference type="STRING" id="86416.Clopa_1001"/>
<dbReference type="PATRIC" id="fig|86416.3.peg.994"/>
<feature type="transmembrane region" description="Helical" evidence="1">
    <location>
        <begin position="74"/>
        <end position="91"/>
    </location>
</feature>
<reference evidence="3 4" key="1">
    <citation type="submission" date="2012-01" db="EMBL/GenBank/DDBJ databases">
        <title>Complete sequence of chromosome of Clostridium pasteurianum BC1.</title>
        <authorList>
            <consortium name="US DOE Joint Genome Institute"/>
            <person name="Lucas S."/>
            <person name="Han J."/>
            <person name="Lapidus A."/>
            <person name="Cheng J.-F."/>
            <person name="Goodwin L."/>
            <person name="Pitluck S."/>
            <person name="Peters L."/>
            <person name="Mikhailova N."/>
            <person name="Teshima H."/>
            <person name="Detter J.C."/>
            <person name="Han C."/>
            <person name="Tapia R."/>
            <person name="Land M."/>
            <person name="Hauser L."/>
            <person name="Kyrpides N."/>
            <person name="Ivanova N."/>
            <person name="Pagani I."/>
            <person name="Dunn J."/>
            <person name="Taghavi S."/>
            <person name="Francis A."/>
            <person name="van der Lelie D."/>
            <person name="Woyke T."/>
        </authorList>
    </citation>
    <scope>NUCLEOTIDE SEQUENCE [LARGE SCALE GENOMIC DNA]</scope>
    <source>
        <strain evidence="3 4">BC1</strain>
    </source>
</reference>
<feature type="transmembrane region" description="Helical" evidence="1">
    <location>
        <begin position="111"/>
        <end position="130"/>
    </location>
</feature>
<keyword evidence="1" id="KW-0812">Transmembrane</keyword>
<keyword evidence="1" id="KW-1133">Transmembrane helix</keyword>
<dbReference type="OrthoDB" id="9782250at2"/>
<sequence length="179" mass="21059">MNSINNLIFTIIYYLFMFILPIYFYLKFKNKVSPFSYLKLNNKPLKGIVIGLLISLIYLLLLIIRNYIYGWKPINLNIGVLWINILLVGIFEEVPFRGFVLQKLQDRTSFLTANIMTTLLFVFMHYPLWILTGIDILQSSISIAFISFIFGYVYKEFNSLWVPIICHSIFNMSTWIGLK</sequence>
<dbReference type="InterPro" id="IPR003675">
    <property type="entry name" value="Rce1/LyrA-like_dom"/>
</dbReference>
<dbReference type="HOGENOM" id="CLU_082387_1_0_9"/>
<feature type="transmembrane region" description="Helical" evidence="1">
    <location>
        <begin position="136"/>
        <end position="153"/>
    </location>
</feature>
<keyword evidence="3" id="KW-0378">Hydrolase</keyword>
<feature type="transmembrane region" description="Helical" evidence="1">
    <location>
        <begin position="6"/>
        <end position="26"/>
    </location>
</feature>
<gene>
    <name evidence="3" type="ORF">Clopa_1001</name>
</gene>